<dbReference type="Proteomes" id="UP000800200">
    <property type="component" value="Unassembled WGS sequence"/>
</dbReference>
<name>A0A6A6E488_9PEZI</name>
<dbReference type="Gene3D" id="3.30.465.10">
    <property type="match status" value="2"/>
</dbReference>
<dbReference type="GO" id="GO:0071949">
    <property type="term" value="F:FAD binding"/>
    <property type="evidence" value="ECO:0007669"/>
    <property type="project" value="InterPro"/>
</dbReference>
<dbReference type="Pfam" id="PF01565">
    <property type="entry name" value="FAD_binding_4"/>
    <property type="match status" value="1"/>
</dbReference>
<organism evidence="4 5">
    <name type="scientific">Zopfia rhizophila CBS 207.26</name>
    <dbReference type="NCBI Taxonomy" id="1314779"/>
    <lineage>
        <taxon>Eukaryota</taxon>
        <taxon>Fungi</taxon>
        <taxon>Dikarya</taxon>
        <taxon>Ascomycota</taxon>
        <taxon>Pezizomycotina</taxon>
        <taxon>Dothideomycetes</taxon>
        <taxon>Dothideomycetes incertae sedis</taxon>
        <taxon>Zopfiaceae</taxon>
        <taxon>Zopfia</taxon>
    </lineage>
</organism>
<evidence type="ECO:0000256" key="1">
    <source>
        <dbReference type="ARBA" id="ARBA00005466"/>
    </source>
</evidence>
<dbReference type="InterPro" id="IPR016169">
    <property type="entry name" value="FAD-bd_PCMH_sub2"/>
</dbReference>
<dbReference type="InterPro" id="IPR016166">
    <property type="entry name" value="FAD-bd_PCMH"/>
</dbReference>
<dbReference type="GO" id="GO:0016491">
    <property type="term" value="F:oxidoreductase activity"/>
    <property type="evidence" value="ECO:0007669"/>
    <property type="project" value="UniProtKB-KW"/>
</dbReference>
<proteinExistence type="inferred from homology"/>
<dbReference type="OrthoDB" id="9983560at2759"/>
<evidence type="ECO:0000313" key="5">
    <source>
        <dbReference type="Proteomes" id="UP000800200"/>
    </source>
</evidence>
<accession>A0A6A6E488</accession>
<dbReference type="Pfam" id="PF08031">
    <property type="entry name" value="BBE"/>
    <property type="match status" value="1"/>
</dbReference>
<dbReference type="SUPFAM" id="SSF56176">
    <property type="entry name" value="FAD-binding/transporter-associated domain-like"/>
    <property type="match status" value="1"/>
</dbReference>
<evidence type="ECO:0000259" key="3">
    <source>
        <dbReference type="PROSITE" id="PS51387"/>
    </source>
</evidence>
<evidence type="ECO:0000313" key="4">
    <source>
        <dbReference type="EMBL" id="KAF2185562.1"/>
    </source>
</evidence>
<dbReference type="InterPro" id="IPR012951">
    <property type="entry name" value="BBE"/>
</dbReference>
<keyword evidence="5" id="KW-1185">Reference proteome</keyword>
<sequence>MKFNRISHLLPLFFGTSFARDRHHCLLSDPCWPSLSDWKTFNQSISGRLVASRPAAAVCHRENYNEALCATARSNWTSSDWRTAQPGAYSAILWELGPDQCFINTTIDAPCQQGLVASYSVRAESIEDIQASVKFAAKRNLYLVVKNTGHDHLGRSSGKGSFSIWTHNLKGREWHDEFVPKGAKGDVKGLKAVTLRAGEQWLDVYRDADTQKRIVVGGSARTVGAAGGWFTGGGHSPFSHFHGLGADNVLEVSIVTASGDTKTLNAYNDPEHFWAIRGGAGNSWGIITSITYKTHPNPTHISTVIAQFTTNSSTAQRQLLSGIFKVIPGITDAGYTGYATLGAPIGLVFSQANGTNATANEVVKTLNGIGNITGVETQAGAIEFGSWMEYSASFLHDPNIATNVIDPSRLVTAEVLTKKTEELLKIIEDFPDLHAGFNFIGKVDNRERDNTAVHSIWKHSRGVFSMNTDWKDDAPKEGIRHKKLRAVEVSKALAKIVGEGGGTYVNEANPYEPFWKEAFWGEKYERLERIKKRVDPEGVFMCNRCVGGEVVYEP</sequence>
<dbReference type="InterPro" id="IPR036318">
    <property type="entry name" value="FAD-bd_PCMH-like_sf"/>
</dbReference>
<feature type="domain" description="FAD-binding PCMH-type" evidence="3">
    <location>
        <begin position="113"/>
        <end position="297"/>
    </location>
</feature>
<comment type="similarity">
    <text evidence="1">Belongs to the oxygen-dependent FAD-linked oxidoreductase family.</text>
</comment>
<evidence type="ECO:0000256" key="2">
    <source>
        <dbReference type="ARBA" id="ARBA00023002"/>
    </source>
</evidence>
<dbReference type="EMBL" id="ML994633">
    <property type="protein sequence ID" value="KAF2185562.1"/>
    <property type="molecule type" value="Genomic_DNA"/>
</dbReference>
<dbReference type="AlphaFoldDB" id="A0A6A6E488"/>
<keyword evidence="2" id="KW-0560">Oxidoreductase</keyword>
<dbReference type="PANTHER" id="PTHR13878:SF91">
    <property type="entry name" value="FAD BINDING DOMAIN PROTEIN (AFU_ORTHOLOGUE AFUA_6G12070)-RELATED"/>
    <property type="match status" value="1"/>
</dbReference>
<gene>
    <name evidence="4" type="ORF">K469DRAFT_738902</name>
</gene>
<dbReference type="PANTHER" id="PTHR13878">
    <property type="entry name" value="GULONOLACTONE OXIDASE"/>
    <property type="match status" value="1"/>
</dbReference>
<protein>
    <submittedName>
        <fullName evidence="4">FAD/FMN-containing protein</fullName>
    </submittedName>
</protein>
<dbReference type="InterPro" id="IPR006094">
    <property type="entry name" value="Oxid_FAD_bind_N"/>
</dbReference>
<dbReference type="PROSITE" id="PS51387">
    <property type="entry name" value="FAD_PCMH"/>
    <property type="match status" value="1"/>
</dbReference>
<reference evidence="4" key="1">
    <citation type="journal article" date="2020" name="Stud. Mycol.">
        <title>101 Dothideomycetes genomes: a test case for predicting lifestyles and emergence of pathogens.</title>
        <authorList>
            <person name="Haridas S."/>
            <person name="Albert R."/>
            <person name="Binder M."/>
            <person name="Bloem J."/>
            <person name="Labutti K."/>
            <person name="Salamov A."/>
            <person name="Andreopoulos B."/>
            <person name="Baker S."/>
            <person name="Barry K."/>
            <person name="Bills G."/>
            <person name="Bluhm B."/>
            <person name="Cannon C."/>
            <person name="Castanera R."/>
            <person name="Culley D."/>
            <person name="Daum C."/>
            <person name="Ezra D."/>
            <person name="Gonzalez J."/>
            <person name="Henrissat B."/>
            <person name="Kuo A."/>
            <person name="Liang C."/>
            <person name="Lipzen A."/>
            <person name="Lutzoni F."/>
            <person name="Magnuson J."/>
            <person name="Mondo S."/>
            <person name="Nolan M."/>
            <person name="Ohm R."/>
            <person name="Pangilinan J."/>
            <person name="Park H.-J."/>
            <person name="Ramirez L."/>
            <person name="Alfaro M."/>
            <person name="Sun H."/>
            <person name="Tritt A."/>
            <person name="Yoshinaga Y."/>
            <person name="Zwiers L.-H."/>
            <person name="Turgeon B."/>
            <person name="Goodwin S."/>
            <person name="Spatafora J."/>
            <person name="Crous P."/>
            <person name="Grigoriev I."/>
        </authorList>
    </citation>
    <scope>NUCLEOTIDE SEQUENCE</scope>
    <source>
        <strain evidence="4">CBS 207.26</strain>
    </source>
</reference>
<dbReference type="InterPro" id="IPR050432">
    <property type="entry name" value="FAD-linked_Oxidoreductases_BP"/>
</dbReference>